<dbReference type="OMA" id="FANRNSM"/>
<name>A0A7N2RE33_QUELO</name>
<reference evidence="2 3" key="1">
    <citation type="journal article" date="2016" name="G3 (Bethesda)">
        <title>First Draft Assembly and Annotation of the Genome of a California Endemic Oak Quercus lobata Nee (Fagaceae).</title>
        <authorList>
            <person name="Sork V.L."/>
            <person name="Fitz-Gibbon S.T."/>
            <person name="Puiu D."/>
            <person name="Crepeau M."/>
            <person name="Gugger P.F."/>
            <person name="Sherman R."/>
            <person name="Stevens K."/>
            <person name="Langley C.H."/>
            <person name="Pellegrini M."/>
            <person name="Salzberg S.L."/>
        </authorList>
    </citation>
    <scope>NUCLEOTIDE SEQUENCE [LARGE SCALE GENOMIC DNA]</scope>
    <source>
        <strain evidence="2 3">cv. SW786</strain>
    </source>
</reference>
<evidence type="ECO:0000256" key="1">
    <source>
        <dbReference type="SAM" id="Phobius"/>
    </source>
</evidence>
<protein>
    <submittedName>
        <fullName evidence="2">Uncharacterized protein</fullName>
    </submittedName>
</protein>
<keyword evidence="1" id="KW-0812">Transmembrane</keyword>
<keyword evidence="3" id="KW-1185">Reference proteome</keyword>
<dbReference type="EMBL" id="LRBV02000012">
    <property type="status" value="NOT_ANNOTATED_CDS"/>
    <property type="molecule type" value="Genomic_DNA"/>
</dbReference>
<dbReference type="Gramene" id="QL12p001338:mrna">
    <property type="protein sequence ID" value="QL12p001338:mrna:CDS:1"/>
    <property type="gene ID" value="QL12p001338"/>
</dbReference>
<keyword evidence="1" id="KW-0472">Membrane</keyword>
<dbReference type="Proteomes" id="UP000594261">
    <property type="component" value="Chromosome 12"/>
</dbReference>
<dbReference type="InParanoid" id="A0A7N2RE33"/>
<keyword evidence="1" id="KW-1133">Transmembrane helix</keyword>
<organism evidence="2 3">
    <name type="scientific">Quercus lobata</name>
    <name type="common">Valley oak</name>
    <dbReference type="NCBI Taxonomy" id="97700"/>
    <lineage>
        <taxon>Eukaryota</taxon>
        <taxon>Viridiplantae</taxon>
        <taxon>Streptophyta</taxon>
        <taxon>Embryophyta</taxon>
        <taxon>Tracheophyta</taxon>
        <taxon>Spermatophyta</taxon>
        <taxon>Magnoliopsida</taxon>
        <taxon>eudicotyledons</taxon>
        <taxon>Gunneridae</taxon>
        <taxon>Pentapetalae</taxon>
        <taxon>rosids</taxon>
        <taxon>fabids</taxon>
        <taxon>Fagales</taxon>
        <taxon>Fagaceae</taxon>
        <taxon>Quercus</taxon>
    </lineage>
</organism>
<evidence type="ECO:0000313" key="2">
    <source>
        <dbReference type="EnsemblPlants" id="QL12p001338:mrna:CDS:1"/>
    </source>
</evidence>
<sequence length="216" mass="25502">MISSSWKEYIARHQDLILIVIFILVLLVPGLVFTYKYVSENSPQTRQPLVILLNSLSVSNFSSNPSDSRAEWVAEMTFMNRDKDFEIYINRFHTFVHYKERYAVSCASIEPIQLKQRRQKRVLVEFNRTDCWGKQKQPYDIDLELGTKVLKELWDEKTKGAMHVSLDMHMDHGEYHKGIDRWDLSLNPSCSNIRLDFMDTTVGRFFGHDLHCHIDW</sequence>
<reference evidence="2" key="2">
    <citation type="submission" date="2021-01" db="UniProtKB">
        <authorList>
            <consortium name="EnsemblPlants"/>
        </authorList>
    </citation>
    <scope>IDENTIFICATION</scope>
</reference>
<dbReference type="AlphaFoldDB" id="A0A7N2RE33"/>
<proteinExistence type="predicted"/>
<accession>A0A7N2RE33</accession>
<dbReference type="EnsemblPlants" id="QL12p001338:mrna">
    <property type="protein sequence ID" value="QL12p001338:mrna:CDS:1"/>
    <property type="gene ID" value="QL12p001338"/>
</dbReference>
<evidence type="ECO:0000313" key="3">
    <source>
        <dbReference type="Proteomes" id="UP000594261"/>
    </source>
</evidence>
<feature type="transmembrane region" description="Helical" evidence="1">
    <location>
        <begin position="16"/>
        <end position="38"/>
    </location>
</feature>